<dbReference type="PANTHER" id="PTHR42878:SF15">
    <property type="entry name" value="BACTERIOPHYTOCHROME"/>
    <property type="match status" value="1"/>
</dbReference>
<geneLocation type="plasmid" evidence="10 14">
    <name>pHM300</name>
</geneLocation>
<accession>I3R9P6</accession>
<dbReference type="SMART" id="SM00387">
    <property type="entry name" value="HATPase_c"/>
    <property type="match status" value="1"/>
</dbReference>
<reference evidence="12 15" key="3">
    <citation type="journal article" date="2014" name="PLoS Genet.">
        <title>Phylogenetically driven sequencing of extremely halophilic archaea reveals strategies for static and dynamic osmo-response.</title>
        <authorList>
            <person name="Becker E.A."/>
            <person name="Seitzer P.M."/>
            <person name="Tritt A."/>
            <person name="Larsen D."/>
            <person name="Krusor M."/>
            <person name="Yao A.I."/>
            <person name="Wu D."/>
            <person name="Madern D."/>
            <person name="Eisen J.A."/>
            <person name="Darling A.E."/>
            <person name="Facciotti M.T."/>
        </authorList>
    </citation>
    <scope>NUCLEOTIDE SEQUENCE [LARGE SCALE GENOMIC DNA]</scope>
    <source>
        <strain evidence="12">ATCC 33500</strain>
        <strain evidence="15">ATCC 33500 / DSM 1411 / JCM 8866 / NBRC 14739 / NCIMB 2177 / R-4</strain>
    </source>
</reference>
<evidence type="ECO:0000256" key="3">
    <source>
        <dbReference type="ARBA" id="ARBA00022553"/>
    </source>
</evidence>
<dbReference type="KEGG" id="hme:HFX_5121"/>
<dbReference type="EMBL" id="CP039141">
    <property type="protein sequence ID" value="QCQ77130.1"/>
    <property type="molecule type" value="Genomic_DNA"/>
</dbReference>
<dbReference type="Proteomes" id="UP000006469">
    <property type="component" value="Plasmid pHM300"/>
</dbReference>
<dbReference type="EMBL" id="AOLO01000001">
    <property type="protein sequence ID" value="EMA05257.1"/>
    <property type="molecule type" value="Genomic_DNA"/>
</dbReference>
<dbReference type="Proteomes" id="UP000027075">
    <property type="component" value="Plasmid HMPLAS2"/>
</dbReference>
<evidence type="ECO:0000259" key="9">
    <source>
        <dbReference type="PROSITE" id="PS50109"/>
    </source>
</evidence>
<feature type="region of interest" description="Disordered" evidence="7">
    <location>
        <begin position="568"/>
        <end position="590"/>
    </location>
</feature>
<dbReference type="InterPro" id="IPR000014">
    <property type="entry name" value="PAS"/>
</dbReference>
<reference evidence="13 17" key="6">
    <citation type="submission" date="2019-04" db="EMBL/GenBank/DDBJ databases">
        <title>Methylomes of two halophilic Archaea, Haloarcula marismortui and Haloferax mediterranei.</title>
        <authorList>
            <person name="DasSarma S."/>
            <person name="DasSarma P."/>
            <person name="DasSarma S."/>
            <person name="Fomenkov A."/>
            <person name="Vincze T."/>
            <person name="Anton B.P."/>
            <person name="Roberts R.J."/>
        </authorList>
    </citation>
    <scope>NUCLEOTIDE SEQUENCE [LARGE SCALE GENOMIC DNA]</scope>
    <source>
        <strain evidence="13">ATCC 33500</strain>
        <strain evidence="17">ATCC 33500 / DSM 1411 / JCM 8866 / NBRC 14739 / NCIMB 2177 / R-4</strain>
        <plasmid evidence="13 17">pHME322</plasmid>
    </source>
</reference>
<dbReference type="Gene3D" id="3.30.450.20">
    <property type="entry name" value="PAS domain"/>
    <property type="match status" value="1"/>
</dbReference>
<evidence type="ECO:0000313" key="16">
    <source>
        <dbReference type="Proteomes" id="UP000027075"/>
    </source>
</evidence>
<feature type="compositionally biased region" description="Polar residues" evidence="7">
    <location>
        <begin position="570"/>
        <end position="583"/>
    </location>
</feature>
<dbReference type="PRINTS" id="PR00344">
    <property type="entry name" value="BCTRLSENSOR"/>
</dbReference>
<dbReference type="RefSeq" id="WP_004056305.1">
    <property type="nucleotide sequence ID" value="NC_017943.1"/>
</dbReference>
<dbReference type="EMBL" id="CP001870">
    <property type="protein sequence ID" value="AFK20956.1"/>
    <property type="molecule type" value="Genomic_DNA"/>
</dbReference>
<feature type="transmembrane region" description="Helical" evidence="8">
    <location>
        <begin position="183"/>
        <end position="203"/>
    </location>
</feature>
<dbReference type="InterPro" id="IPR031621">
    <property type="entry name" value="HisKA_7TM"/>
</dbReference>
<geneLocation type="plasmid" evidence="13 17">
    <name>pHME322</name>
</geneLocation>
<dbReference type="EMBL" id="CP007553">
    <property type="protein sequence ID" value="AHZ24177.1"/>
    <property type="molecule type" value="Genomic_DNA"/>
</dbReference>
<evidence type="ECO:0000313" key="15">
    <source>
        <dbReference type="Proteomes" id="UP000011603"/>
    </source>
</evidence>
<keyword evidence="15" id="KW-1185">Reference proteome</keyword>
<keyword evidence="4" id="KW-0808">Transferase</keyword>
<feature type="transmembrane region" description="Helical" evidence="8">
    <location>
        <begin position="39"/>
        <end position="58"/>
    </location>
</feature>
<evidence type="ECO:0000256" key="6">
    <source>
        <dbReference type="ARBA" id="ARBA00023136"/>
    </source>
</evidence>
<gene>
    <name evidence="10" type="ordered locus">HFX_5121</name>
    <name evidence="11" type="ORF">BM92_18410</name>
    <name evidence="12" type="ORF">C439_00620</name>
    <name evidence="13" type="ORF">E6P09_17515</name>
</gene>
<evidence type="ECO:0000256" key="7">
    <source>
        <dbReference type="SAM" id="MobiDB-lite"/>
    </source>
</evidence>
<comment type="catalytic activity">
    <reaction evidence="1">
        <text>ATP + protein L-histidine = ADP + protein N-phospho-L-histidine.</text>
        <dbReference type="EC" id="2.7.13.3"/>
    </reaction>
</comment>
<dbReference type="Proteomes" id="UP000299011">
    <property type="component" value="Plasmid pHME322"/>
</dbReference>
<dbReference type="PANTHER" id="PTHR42878">
    <property type="entry name" value="TWO-COMPONENT HISTIDINE KINASE"/>
    <property type="match status" value="1"/>
</dbReference>
<evidence type="ECO:0000313" key="12">
    <source>
        <dbReference type="EMBL" id="EMA05257.1"/>
    </source>
</evidence>
<dbReference type="GO" id="GO:0030295">
    <property type="term" value="F:protein kinase activator activity"/>
    <property type="evidence" value="ECO:0007669"/>
    <property type="project" value="TreeGrafter"/>
</dbReference>
<dbReference type="InterPro" id="IPR050351">
    <property type="entry name" value="BphY/WalK/GraS-like"/>
</dbReference>
<organism evidence="10 14">
    <name type="scientific">Haloferax mediterranei (strain ATCC 33500 / DSM 1411 / JCM 8866 / NBRC 14739 / NCIMB 2177 / R-4)</name>
    <name type="common">Halobacterium mediterranei</name>
    <dbReference type="NCBI Taxonomy" id="523841"/>
    <lineage>
        <taxon>Archaea</taxon>
        <taxon>Methanobacteriati</taxon>
        <taxon>Methanobacteriota</taxon>
        <taxon>Stenosarchaea group</taxon>
        <taxon>Halobacteria</taxon>
        <taxon>Halobacteriales</taxon>
        <taxon>Haloferacaceae</taxon>
        <taxon>Haloferax</taxon>
    </lineage>
</organism>
<dbReference type="InterPro" id="IPR004358">
    <property type="entry name" value="Sig_transdc_His_kin-like_C"/>
</dbReference>
<evidence type="ECO:0000313" key="10">
    <source>
        <dbReference type="EMBL" id="AFK20956.1"/>
    </source>
</evidence>
<evidence type="ECO:0000256" key="1">
    <source>
        <dbReference type="ARBA" id="ARBA00000085"/>
    </source>
</evidence>
<dbReference type="CDD" id="cd00075">
    <property type="entry name" value="HATPase"/>
    <property type="match status" value="1"/>
</dbReference>
<dbReference type="InterPro" id="IPR035965">
    <property type="entry name" value="PAS-like_dom_sf"/>
</dbReference>
<dbReference type="GO" id="GO:0000156">
    <property type="term" value="F:phosphorelay response regulator activity"/>
    <property type="evidence" value="ECO:0007669"/>
    <property type="project" value="TreeGrafter"/>
</dbReference>
<evidence type="ECO:0000313" key="11">
    <source>
        <dbReference type="EMBL" id="AHZ24177.1"/>
    </source>
</evidence>
<dbReference type="InterPro" id="IPR003661">
    <property type="entry name" value="HisK_dim/P_dom"/>
</dbReference>
<sequence>MSWQYTVFALPTLFAMVVSALLGIYSLHHMRTKGRSPVLSAFFAVDVGLVLWTGFSALKLLHTTPAVKLLFYKLLYLGVAPLGPLVFLFVLVHTDRIRRIRPRHIVTVLSIPLVFLVILFTNPSDLAIETPRFIESNGLVLLRVDVGPAHLLLQLLYNAVLSTAAVGIILYEAFRLGRSYIQQAILVSIGIAAPFIFALFSSLGVPPFNPEGVNLVPTSAAVTSLAIGIAVFRYRFLELPPLAYTTAMEASPDGVFVLDPNERIVHVNNQGASFLEQFAADVGDPITKISPKFDLTTSHDDSVRVTLDDGTPMFLSVRSQRLTRQDQVVGWVIVFRDVTDLHRQKQMILDQNEKLRLLNQIIRHDIRNDTAVVLGNARLVDEMVDDEAVSKRLKTIIRNSEHTAELTDTVRNLMKTMLEDEETAHPTSIGGVLWDEANEIIEGNPNAVVDLPDERPDVSVMADDMLGTVFRNLLTNAIRHNDTPEPGVTISVEEQPDTVLVRIADNGPGIPNDRKDEIFGRGEKGFESPGTGLGLYLVDTIVSDYGGDVWVEDNTPRGAVFVTRLRKSELGQSDPGSNRQLSSPEEARSK</sequence>
<dbReference type="SUPFAM" id="SSF55785">
    <property type="entry name" value="PYP-like sensor domain (PAS domain)"/>
    <property type="match status" value="1"/>
</dbReference>
<keyword evidence="10" id="KW-0614">Plasmid</keyword>
<evidence type="ECO:0000256" key="4">
    <source>
        <dbReference type="ARBA" id="ARBA00022679"/>
    </source>
</evidence>
<feature type="transmembrane region" description="Helical" evidence="8">
    <location>
        <begin position="6"/>
        <end position="27"/>
    </location>
</feature>
<protein>
    <recommendedName>
        <fullName evidence="2">histidine kinase</fullName>
        <ecNumber evidence="2">2.7.13.3</ecNumber>
    </recommendedName>
</protein>
<dbReference type="SUPFAM" id="SSF55874">
    <property type="entry name" value="ATPase domain of HSP90 chaperone/DNA topoisomerase II/histidine kinase"/>
    <property type="match status" value="1"/>
</dbReference>
<dbReference type="PROSITE" id="PS50109">
    <property type="entry name" value="HIS_KIN"/>
    <property type="match status" value="1"/>
</dbReference>
<dbReference type="Pfam" id="PF13188">
    <property type="entry name" value="PAS_8"/>
    <property type="match status" value="1"/>
</dbReference>
<keyword evidence="6 8" id="KW-0472">Membrane</keyword>
<dbReference type="InterPro" id="IPR036890">
    <property type="entry name" value="HATPase_C_sf"/>
</dbReference>
<dbReference type="GO" id="GO:0000155">
    <property type="term" value="F:phosphorelay sensor kinase activity"/>
    <property type="evidence" value="ECO:0007669"/>
    <property type="project" value="InterPro"/>
</dbReference>
<dbReference type="AlphaFoldDB" id="I3R9P6"/>
<dbReference type="PATRIC" id="fig|523841.21.peg.120"/>
<evidence type="ECO:0000256" key="5">
    <source>
        <dbReference type="ARBA" id="ARBA00022777"/>
    </source>
</evidence>
<evidence type="ECO:0000313" key="13">
    <source>
        <dbReference type="EMBL" id="QCQ77130.1"/>
    </source>
</evidence>
<dbReference type="Pfam" id="PF02518">
    <property type="entry name" value="HATPase_c"/>
    <property type="match status" value="1"/>
</dbReference>
<dbReference type="GO" id="GO:0016020">
    <property type="term" value="C:membrane"/>
    <property type="evidence" value="ECO:0007669"/>
    <property type="project" value="UniProtKB-SubCell"/>
</dbReference>
<evidence type="ECO:0000256" key="2">
    <source>
        <dbReference type="ARBA" id="ARBA00012438"/>
    </source>
</evidence>
<dbReference type="InterPro" id="IPR005467">
    <property type="entry name" value="His_kinase_dom"/>
</dbReference>
<reference evidence="10" key="5">
    <citation type="submission" date="2014-05" db="EMBL/GenBank/DDBJ databases">
        <authorList>
            <person name="Wang L."/>
            <person name="Yang H."/>
            <person name="Xiang H."/>
        </authorList>
    </citation>
    <scope>NUCLEOTIDE SEQUENCE</scope>
    <source>
        <strain evidence="10">CGMCC 1.2087</strain>
        <plasmid evidence="10">pHM300</plasmid>
    </source>
</reference>
<proteinExistence type="predicted"/>
<evidence type="ECO:0000313" key="17">
    <source>
        <dbReference type="Proteomes" id="UP000299011"/>
    </source>
</evidence>
<name>I3R9P6_HALMT</name>
<dbReference type="OrthoDB" id="3369at2157"/>
<dbReference type="HOGENOM" id="CLU_000445_114_58_2"/>
<dbReference type="InterPro" id="IPR003594">
    <property type="entry name" value="HATPase_dom"/>
</dbReference>
<feature type="domain" description="Histidine kinase" evidence="9">
    <location>
        <begin position="361"/>
        <end position="569"/>
    </location>
</feature>
<dbReference type="EC" id="2.7.13.3" evidence="2"/>
<keyword evidence="8" id="KW-1133">Transmembrane helix</keyword>
<reference evidence="11 16" key="4">
    <citation type="submission" date="2014-04" db="EMBL/GenBank/DDBJ databases">
        <title>Transcriptional profiles of Haloferax mediterranei on the basis of nitrogen availability.</title>
        <authorList>
            <person name="Bautista V."/>
        </authorList>
    </citation>
    <scope>NUCLEOTIDE SEQUENCE [LARGE SCALE GENOMIC DNA]</scope>
    <source>
        <strain evidence="11">ATCC 33500</strain>
        <strain evidence="16">ATCC 33500 / DSM 1411 / JCM 8866 / NBRC 14739 / NCIMB 2177 / R-4</strain>
        <plasmid evidence="11">HMPLAS2</plasmid>
        <plasmid evidence="16">Plasmid HMPLAS2</plasmid>
    </source>
</reference>
<keyword evidence="3" id="KW-0597">Phosphoprotein</keyword>
<feature type="transmembrane region" description="Helical" evidence="8">
    <location>
        <begin position="151"/>
        <end position="171"/>
    </location>
</feature>
<evidence type="ECO:0000256" key="8">
    <source>
        <dbReference type="SAM" id="Phobius"/>
    </source>
</evidence>
<dbReference type="Pfam" id="PF16927">
    <property type="entry name" value="HisKA_7TM"/>
    <property type="match status" value="1"/>
</dbReference>
<reference evidence="10 14" key="2">
    <citation type="journal article" date="2012" name="J. Bacteriol.">
        <title>Complete genome sequence of the metabolically versatile halophilic archaeon Haloferax mediterranei, a poly(3-hydroxybutyrate-co-3-hydroxyvalerate) producer.</title>
        <authorList>
            <person name="Han J."/>
            <person name="Zhang F."/>
            <person name="Hou J."/>
            <person name="Liu X."/>
            <person name="Li M."/>
            <person name="Liu H."/>
            <person name="Cai L."/>
            <person name="Zhang B."/>
            <person name="Chen Y."/>
            <person name="Zhou J."/>
            <person name="Hu S."/>
            <person name="Xiang H."/>
        </authorList>
    </citation>
    <scope>NUCLEOTIDE SEQUENCE [LARGE SCALE GENOMIC DNA]</scope>
    <source>
        <strain evidence="14">ATCC 33500 / DSM 1411 / JCM 8866 / NBRC 14739 / NCIMB 2177 / R-4</strain>
        <strain evidence="10">CGMCC 1.2087</strain>
        <plasmid evidence="14">pHM300</plasmid>
    </source>
</reference>
<dbReference type="CDD" id="cd00082">
    <property type="entry name" value="HisKA"/>
    <property type="match status" value="1"/>
</dbReference>
<reference evidence="10" key="1">
    <citation type="journal article" date="2012" name="Appl. Environ. Microbiol.">
        <title>Identification of the haloarchaeal phasin (PhaP) that functions in polyhydroxyalkanoate accumulation and granule formation in Haloferax mediterranei.</title>
        <authorList>
            <person name="Cai S."/>
            <person name="Cai L."/>
            <person name="Liu H."/>
            <person name="Liu X."/>
            <person name="Han J."/>
            <person name="Zhou J."/>
            <person name="Xiang H."/>
        </authorList>
    </citation>
    <scope>NUCLEOTIDE SEQUENCE</scope>
    <source>
        <strain evidence="10">CGMCC 1.2087</strain>
    </source>
</reference>
<dbReference type="GeneID" id="40158254"/>
<dbReference type="Proteomes" id="UP000011603">
    <property type="component" value="Unassembled WGS sequence"/>
</dbReference>
<evidence type="ECO:0000313" key="14">
    <source>
        <dbReference type="Proteomes" id="UP000006469"/>
    </source>
</evidence>
<dbReference type="Gene3D" id="3.30.565.10">
    <property type="entry name" value="Histidine kinase-like ATPase, C-terminal domain"/>
    <property type="match status" value="1"/>
</dbReference>
<keyword evidence="8" id="KW-0812">Transmembrane</keyword>
<geneLocation type="plasmid" evidence="11 16">
    <name>HMPLAS2</name>
</geneLocation>
<feature type="transmembrane region" description="Helical" evidence="8">
    <location>
        <begin position="104"/>
        <end position="121"/>
    </location>
</feature>
<dbReference type="GO" id="GO:0007234">
    <property type="term" value="P:osmosensory signaling via phosphorelay pathway"/>
    <property type="evidence" value="ECO:0007669"/>
    <property type="project" value="TreeGrafter"/>
</dbReference>
<feature type="transmembrane region" description="Helical" evidence="8">
    <location>
        <begin position="70"/>
        <end position="92"/>
    </location>
</feature>
<keyword evidence="5 10" id="KW-0418">Kinase</keyword>